<proteinExistence type="predicted"/>
<gene>
    <name evidence="1" type="ORF">SAMN04487948_1476</name>
</gene>
<evidence type="ECO:0000313" key="2">
    <source>
        <dbReference type="Proteomes" id="UP000199126"/>
    </source>
</evidence>
<accession>A0A1H8WVZ8</accession>
<reference evidence="2" key="1">
    <citation type="submission" date="2016-10" db="EMBL/GenBank/DDBJ databases">
        <authorList>
            <person name="Varghese N."/>
            <person name="Submissions S."/>
        </authorList>
    </citation>
    <scope>NUCLEOTIDE SEQUENCE [LARGE SCALE GENOMIC DNA]</scope>
    <source>
        <strain evidence="2">CGMCC 1.10121</strain>
    </source>
</reference>
<organism evidence="1 2">
    <name type="scientific">Halogranum amylolyticum</name>
    <dbReference type="NCBI Taxonomy" id="660520"/>
    <lineage>
        <taxon>Archaea</taxon>
        <taxon>Methanobacteriati</taxon>
        <taxon>Methanobacteriota</taxon>
        <taxon>Stenosarchaea group</taxon>
        <taxon>Halobacteria</taxon>
        <taxon>Halobacteriales</taxon>
        <taxon>Haloferacaceae</taxon>
    </lineage>
</organism>
<evidence type="ECO:0000313" key="1">
    <source>
        <dbReference type="EMBL" id="SEP31791.1"/>
    </source>
</evidence>
<dbReference type="AlphaFoldDB" id="A0A1H8WVZ8"/>
<sequence>MKRKYHPVDKPATPDGVGGFAWVLDNCFSSSSRNTSDAAEFGNQDSLPLCFLPT</sequence>
<keyword evidence="2" id="KW-1185">Reference proteome</keyword>
<dbReference type="EMBL" id="FODV01000047">
    <property type="protein sequence ID" value="SEP31791.1"/>
    <property type="molecule type" value="Genomic_DNA"/>
</dbReference>
<protein>
    <submittedName>
        <fullName evidence="1">Uncharacterized protein</fullName>
    </submittedName>
</protein>
<dbReference type="Proteomes" id="UP000199126">
    <property type="component" value="Unassembled WGS sequence"/>
</dbReference>
<name>A0A1H8WVZ8_9EURY</name>